<evidence type="ECO:0000259" key="1">
    <source>
        <dbReference type="SMART" id="SM01282"/>
    </source>
</evidence>
<dbReference type="Gene3D" id="1.25.40.20">
    <property type="entry name" value="Ankyrin repeat-containing domain"/>
    <property type="match status" value="1"/>
</dbReference>
<dbReference type="PANTHER" id="PTHR16267:SF11">
    <property type="entry name" value="STUMPS, ISOFORM E"/>
    <property type="match status" value="1"/>
</dbReference>
<evidence type="ECO:0000313" key="3">
    <source>
        <dbReference type="Proteomes" id="UP000678393"/>
    </source>
</evidence>
<proteinExistence type="predicted"/>
<evidence type="ECO:0000313" key="2">
    <source>
        <dbReference type="EMBL" id="CAG5119559.1"/>
    </source>
</evidence>
<dbReference type="PANTHER" id="PTHR16267">
    <property type="entry name" value="BANK1/PIK3AP1 FAMILY MEMBER"/>
    <property type="match status" value="1"/>
</dbReference>
<dbReference type="Proteomes" id="UP000678393">
    <property type="component" value="Unassembled WGS sequence"/>
</dbReference>
<name>A0A8S3YR64_9EUPU</name>
<dbReference type="InterPro" id="IPR036770">
    <property type="entry name" value="Ankyrin_rpt-contain_sf"/>
</dbReference>
<dbReference type="AlphaFoldDB" id="A0A8S3YR64"/>
<gene>
    <name evidence="2" type="ORF">CUNI_LOCUS5117</name>
</gene>
<dbReference type="GO" id="GO:0005068">
    <property type="term" value="F:transmembrane receptor protein tyrosine kinase adaptor activity"/>
    <property type="evidence" value="ECO:0007669"/>
    <property type="project" value="TreeGrafter"/>
</dbReference>
<dbReference type="GO" id="GO:0005104">
    <property type="term" value="F:fibroblast growth factor receptor binding"/>
    <property type="evidence" value="ECO:0007669"/>
    <property type="project" value="TreeGrafter"/>
</dbReference>
<feature type="non-terminal residue" evidence="2">
    <location>
        <position position="1"/>
    </location>
</feature>
<accession>A0A8S3YR64</accession>
<protein>
    <recommendedName>
        <fullName evidence="1">DBB domain-containing protein</fullName>
    </recommendedName>
</protein>
<reference evidence="2" key="1">
    <citation type="submission" date="2021-04" db="EMBL/GenBank/DDBJ databases">
        <authorList>
            <consortium name="Molecular Ecology Group"/>
        </authorList>
    </citation>
    <scope>NUCLEOTIDE SEQUENCE</scope>
</reference>
<keyword evidence="3" id="KW-1185">Reference proteome</keyword>
<comment type="caution">
    <text evidence="2">The sequence shown here is derived from an EMBL/GenBank/DDBJ whole genome shotgun (WGS) entry which is preliminary data.</text>
</comment>
<organism evidence="2 3">
    <name type="scientific">Candidula unifasciata</name>
    <dbReference type="NCBI Taxonomy" id="100452"/>
    <lineage>
        <taxon>Eukaryota</taxon>
        <taxon>Metazoa</taxon>
        <taxon>Spiralia</taxon>
        <taxon>Lophotrochozoa</taxon>
        <taxon>Mollusca</taxon>
        <taxon>Gastropoda</taxon>
        <taxon>Heterobranchia</taxon>
        <taxon>Euthyneura</taxon>
        <taxon>Panpulmonata</taxon>
        <taxon>Eupulmonata</taxon>
        <taxon>Stylommatophora</taxon>
        <taxon>Helicina</taxon>
        <taxon>Helicoidea</taxon>
        <taxon>Geomitridae</taxon>
        <taxon>Candidula</taxon>
    </lineage>
</organism>
<dbReference type="GO" id="GO:0005829">
    <property type="term" value="C:cytosol"/>
    <property type="evidence" value="ECO:0007669"/>
    <property type="project" value="TreeGrafter"/>
</dbReference>
<sequence length="517" mass="57905">MTAAEFRTVTVFHTEEDTNWCNYVVDEFKADKLHVKVVTLNVTSLDYENPPEIQAAVAESYVVMLLTTCHMLDYLERNPDWLVPMLKARDKDVTTIVAALLEVTPSELSEVTNQYNYATAKEWKTVEINVSGANIKDCIAMILELTDRNKENLTKRIPARTYSDRTTHTSRETVEKVEMVPRYVQEAGDTIALIFTKEKTKGSVTVYAGGTKINCEIVNPYCVTFKAPEMTSPKIKIQVEVNNTKLRPINLRAIKTPHFTSMELMCQSYGVSKKEDLDKKLAETFATSLSANSRAMMVFTDTISNANTGNRNCLYPTLLHWAAANGLKELCSALLSAPGANDLCSILNWDDEDVFDLANKNGYTELADFIADFMETKNIADACEYYVQFFQDPSESSPIYEDVSVNLSGKLSSPTLPPRNPAPLTLSPRLPSVIEDDGNYVEPDTITSLLTPREFINANIKSVLPSGATGLRSQAELIEIQEEVKKGNFSIREAEMLFSSWKNRYETGNAISFKEKQ</sequence>
<feature type="domain" description="DBB" evidence="1">
    <location>
        <begin position="177"/>
        <end position="293"/>
    </location>
</feature>
<dbReference type="InterPro" id="IPR017893">
    <property type="entry name" value="DBB_domain"/>
</dbReference>
<dbReference type="OrthoDB" id="6141795at2759"/>
<dbReference type="SUPFAM" id="SSF48403">
    <property type="entry name" value="Ankyrin repeat"/>
    <property type="match status" value="1"/>
</dbReference>
<dbReference type="Pfam" id="PF14545">
    <property type="entry name" value="DBB"/>
    <property type="match status" value="1"/>
</dbReference>
<dbReference type="SMART" id="SM01282">
    <property type="entry name" value="DBB"/>
    <property type="match status" value="1"/>
</dbReference>
<dbReference type="EMBL" id="CAJHNH020000735">
    <property type="protein sequence ID" value="CAG5119559.1"/>
    <property type="molecule type" value="Genomic_DNA"/>
</dbReference>
<dbReference type="InterPro" id="IPR052446">
    <property type="entry name" value="B-cell_PI3K-Signaling_Adptrs"/>
</dbReference>